<dbReference type="InterPro" id="IPR011008">
    <property type="entry name" value="Dimeric_a/b-barrel"/>
</dbReference>
<gene>
    <name evidence="2" type="ORF">NBRC116585_12650</name>
</gene>
<comment type="caution">
    <text evidence="2">The sequence shown here is derived from an EMBL/GenBank/DDBJ whole genome shotgun (WGS) entry which is preliminary data.</text>
</comment>
<evidence type="ECO:0000313" key="2">
    <source>
        <dbReference type="EMBL" id="GAA6145147.1"/>
    </source>
</evidence>
<feature type="region of interest" description="Disordered" evidence="1">
    <location>
        <begin position="1"/>
        <end position="24"/>
    </location>
</feature>
<dbReference type="EMBL" id="BAABWH010000003">
    <property type="protein sequence ID" value="GAA6145147.1"/>
    <property type="molecule type" value="Genomic_DNA"/>
</dbReference>
<organism evidence="2 3">
    <name type="scientific">Thalassolituus maritimus</name>
    <dbReference type="NCBI Taxonomy" id="484498"/>
    <lineage>
        <taxon>Bacteria</taxon>
        <taxon>Pseudomonadati</taxon>
        <taxon>Pseudomonadota</taxon>
        <taxon>Gammaproteobacteria</taxon>
        <taxon>Oceanospirillales</taxon>
        <taxon>Oceanospirillaceae</taxon>
        <taxon>Thalassolituus</taxon>
    </lineage>
</organism>
<dbReference type="Proteomes" id="UP001481413">
    <property type="component" value="Unassembled WGS sequence"/>
</dbReference>
<proteinExistence type="predicted"/>
<keyword evidence="3" id="KW-1185">Reference proteome</keyword>
<name>A0ABP9ZYJ0_9GAMM</name>
<dbReference type="SUPFAM" id="SSF54909">
    <property type="entry name" value="Dimeric alpha+beta barrel"/>
    <property type="match status" value="1"/>
</dbReference>
<accession>A0ABP9ZYJ0</accession>
<evidence type="ECO:0008006" key="4">
    <source>
        <dbReference type="Google" id="ProtNLM"/>
    </source>
</evidence>
<evidence type="ECO:0000313" key="3">
    <source>
        <dbReference type="Proteomes" id="UP001481413"/>
    </source>
</evidence>
<reference evidence="2 3" key="1">
    <citation type="submission" date="2024-04" db="EMBL/GenBank/DDBJ databases">
        <title>Draft genome sequence of Thalassolituus maritimus NBRC 116585.</title>
        <authorList>
            <person name="Miyakawa T."/>
            <person name="Kusuya Y."/>
            <person name="Miura T."/>
        </authorList>
    </citation>
    <scope>NUCLEOTIDE SEQUENCE [LARGE SCALE GENOMIC DNA]</scope>
    <source>
        <strain evidence="2 3">5NW40-0001</strain>
    </source>
</reference>
<evidence type="ECO:0000256" key="1">
    <source>
        <dbReference type="SAM" id="MobiDB-lite"/>
    </source>
</evidence>
<sequence length="141" mass="15502">MPRQGTNANPGTYTEQTGDTDMHTSTISPATALHATAANLNNSFEIIALQFRADVDFAAQETAMANLNAVVQTAEGFKSRDYYYSEENGHWIEFIVWEDDASAKAASKAMMRNDEAIAVFCLVDEKTMLFSHYQHKGGIAA</sequence>
<protein>
    <recommendedName>
        <fullName evidence="4">ABM domain-containing protein</fullName>
    </recommendedName>
</protein>